<evidence type="ECO:0000256" key="1">
    <source>
        <dbReference type="ARBA" id="ARBA00005446"/>
    </source>
</evidence>
<dbReference type="EMBL" id="JAGTJR010000038">
    <property type="protein sequence ID" value="KAH7033999.1"/>
    <property type="molecule type" value="Genomic_DNA"/>
</dbReference>
<accession>A0ABQ8FXP5</accession>
<reference evidence="3 4" key="1">
    <citation type="journal article" date="2021" name="Nat. Commun.">
        <title>Genetic determinants of endophytism in the Arabidopsis root mycobiome.</title>
        <authorList>
            <person name="Mesny F."/>
            <person name="Miyauchi S."/>
            <person name="Thiergart T."/>
            <person name="Pickel B."/>
            <person name="Atanasova L."/>
            <person name="Karlsson M."/>
            <person name="Huettel B."/>
            <person name="Barry K.W."/>
            <person name="Haridas S."/>
            <person name="Chen C."/>
            <person name="Bauer D."/>
            <person name="Andreopoulos W."/>
            <person name="Pangilinan J."/>
            <person name="LaButti K."/>
            <person name="Riley R."/>
            <person name="Lipzen A."/>
            <person name="Clum A."/>
            <person name="Drula E."/>
            <person name="Henrissat B."/>
            <person name="Kohler A."/>
            <person name="Grigoriev I.V."/>
            <person name="Martin F.M."/>
            <person name="Hacquard S."/>
        </authorList>
    </citation>
    <scope>NUCLEOTIDE SEQUENCE [LARGE SCALE GENOMIC DNA]</scope>
    <source>
        <strain evidence="3 4">MPI-SDFR-AT-0080</strain>
    </source>
</reference>
<sequence length="102" mass="11597">QRLDRIVVDECHTALDGRGSFRPKLQELGELARAETQMVMLTATLPPAEERRLLDIMNVRGEEVVRFRARTTRANVRYRVVRAVGASKQGELIAAVVQEVRR</sequence>
<feature type="domain" description="Helicase ATP-binding" evidence="2">
    <location>
        <begin position="1"/>
        <end position="63"/>
    </location>
</feature>
<protein>
    <recommendedName>
        <fullName evidence="2">Helicase ATP-binding domain-containing protein</fullName>
    </recommendedName>
</protein>
<name>A0ABQ8FXP5_9PEZI</name>
<keyword evidence="4" id="KW-1185">Reference proteome</keyword>
<dbReference type="PANTHER" id="PTHR13710:SF154">
    <property type="entry name" value="RECQ HELICASE, PUTATIVE (AFU_ORTHOLOGUE AFUA_6G14720)-RELATED"/>
    <property type="match status" value="1"/>
</dbReference>
<feature type="non-terminal residue" evidence="3">
    <location>
        <position position="102"/>
    </location>
</feature>
<gene>
    <name evidence="3" type="ORF">B0J12DRAFT_530824</name>
</gene>
<comment type="caution">
    <text evidence="3">The sequence shown here is derived from an EMBL/GenBank/DDBJ whole genome shotgun (WGS) entry which is preliminary data.</text>
</comment>
<dbReference type="PROSITE" id="PS51192">
    <property type="entry name" value="HELICASE_ATP_BIND_1"/>
    <property type="match status" value="1"/>
</dbReference>
<dbReference type="Proteomes" id="UP000774617">
    <property type="component" value="Unassembled WGS sequence"/>
</dbReference>
<dbReference type="Pfam" id="PF00270">
    <property type="entry name" value="DEAD"/>
    <property type="match status" value="1"/>
</dbReference>
<proteinExistence type="inferred from homology"/>
<dbReference type="InterPro" id="IPR027417">
    <property type="entry name" value="P-loop_NTPase"/>
</dbReference>
<evidence type="ECO:0000313" key="4">
    <source>
        <dbReference type="Proteomes" id="UP000774617"/>
    </source>
</evidence>
<dbReference type="PANTHER" id="PTHR13710">
    <property type="entry name" value="DNA HELICASE RECQ FAMILY MEMBER"/>
    <property type="match status" value="1"/>
</dbReference>
<dbReference type="SUPFAM" id="SSF52540">
    <property type="entry name" value="P-loop containing nucleoside triphosphate hydrolases"/>
    <property type="match status" value="1"/>
</dbReference>
<dbReference type="InterPro" id="IPR014001">
    <property type="entry name" value="Helicase_ATP-bd"/>
</dbReference>
<dbReference type="InterPro" id="IPR011545">
    <property type="entry name" value="DEAD/DEAH_box_helicase_dom"/>
</dbReference>
<comment type="similarity">
    <text evidence="1">Belongs to the helicase family. RecQ subfamily.</text>
</comment>
<organism evidence="3 4">
    <name type="scientific">Macrophomina phaseolina</name>
    <dbReference type="NCBI Taxonomy" id="35725"/>
    <lineage>
        <taxon>Eukaryota</taxon>
        <taxon>Fungi</taxon>
        <taxon>Dikarya</taxon>
        <taxon>Ascomycota</taxon>
        <taxon>Pezizomycotina</taxon>
        <taxon>Dothideomycetes</taxon>
        <taxon>Dothideomycetes incertae sedis</taxon>
        <taxon>Botryosphaeriales</taxon>
        <taxon>Botryosphaeriaceae</taxon>
        <taxon>Macrophomina</taxon>
    </lineage>
</organism>
<feature type="non-terminal residue" evidence="3">
    <location>
        <position position="1"/>
    </location>
</feature>
<evidence type="ECO:0000313" key="3">
    <source>
        <dbReference type="EMBL" id="KAH7033999.1"/>
    </source>
</evidence>
<evidence type="ECO:0000259" key="2">
    <source>
        <dbReference type="PROSITE" id="PS51192"/>
    </source>
</evidence>
<dbReference type="Gene3D" id="3.40.50.300">
    <property type="entry name" value="P-loop containing nucleotide triphosphate hydrolases"/>
    <property type="match status" value="1"/>
</dbReference>